<name>A0A3M2R8H9_9HYPO</name>
<dbReference type="InterPro" id="IPR007568">
    <property type="entry name" value="RTA1"/>
</dbReference>
<evidence type="ECO:0000256" key="2">
    <source>
        <dbReference type="ARBA" id="ARBA00022692"/>
    </source>
</evidence>
<evidence type="ECO:0000313" key="6">
    <source>
        <dbReference type="EMBL" id="RMJ01475.1"/>
    </source>
</evidence>
<feature type="transmembrane region" description="Helical" evidence="5">
    <location>
        <begin position="203"/>
        <end position="223"/>
    </location>
</feature>
<feature type="transmembrane region" description="Helical" evidence="5">
    <location>
        <begin position="250"/>
        <end position="270"/>
    </location>
</feature>
<evidence type="ECO:0000313" key="7">
    <source>
        <dbReference type="Proteomes" id="UP000277212"/>
    </source>
</evidence>
<reference evidence="6 7" key="1">
    <citation type="submission" date="2017-06" db="EMBL/GenBank/DDBJ databases">
        <title>Comparative genomic analysis of Ambrosia Fusariam Clade fungi.</title>
        <authorList>
            <person name="Stajich J.E."/>
            <person name="Carrillo J."/>
            <person name="Kijimoto T."/>
            <person name="Eskalen A."/>
            <person name="O'Donnell K."/>
            <person name="Kasson M."/>
        </authorList>
    </citation>
    <scope>NUCLEOTIDE SEQUENCE [LARGE SCALE GENOMIC DNA]</scope>
    <source>
        <strain evidence="6">UCR3666</strain>
    </source>
</reference>
<evidence type="ECO:0000256" key="5">
    <source>
        <dbReference type="SAM" id="Phobius"/>
    </source>
</evidence>
<keyword evidence="4 5" id="KW-0472">Membrane</keyword>
<dbReference type="EMBL" id="NKUJ01000657">
    <property type="protein sequence ID" value="RMJ01475.1"/>
    <property type="molecule type" value="Genomic_DNA"/>
</dbReference>
<dbReference type="Pfam" id="PF04479">
    <property type="entry name" value="RTA1"/>
    <property type="match status" value="1"/>
</dbReference>
<dbReference type="Proteomes" id="UP000277212">
    <property type="component" value="Unassembled WGS sequence"/>
</dbReference>
<gene>
    <name evidence="6" type="ORF">CDV36_015781</name>
</gene>
<dbReference type="OrthoDB" id="3358017at2759"/>
<feature type="transmembrane region" description="Helical" evidence="5">
    <location>
        <begin position="160"/>
        <end position="182"/>
    </location>
</feature>
<evidence type="ECO:0000256" key="3">
    <source>
        <dbReference type="ARBA" id="ARBA00022989"/>
    </source>
</evidence>
<comment type="caution">
    <text evidence="6">The sequence shown here is derived from an EMBL/GenBank/DDBJ whole genome shotgun (WGS) entry which is preliminary data.</text>
</comment>
<keyword evidence="7" id="KW-1185">Reference proteome</keyword>
<evidence type="ECO:0000256" key="1">
    <source>
        <dbReference type="ARBA" id="ARBA00004141"/>
    </source>
</evidence>
<feature type="transmembrane region" description="Helical" evidence="5">
    <location>
        <begin position="81"/>
        <end position="100"/>
    </location>
</feature>
<keyword evidence="2 5" id="KW-0812">Transmembrane</keyword>
<organism evidence="6 7">
    <name type="scientific">Fusarium kuroshium</name>
    <dbReference type="NCBI Taxonomy" id="2010991"/>
    <lineage>
        <taxon>Eukaryota</taxon>
        <taxon>Fungi</taxon>
        <taxon>Dikarya</taxon>
        <taxon>Ascomycota</taxon>
        <taxon>Pezizomycotina</taxon>
        <taxon>Sordariomycetes</taxon>
        <taxon>Hypocreomycetidae</taxon>
        <taxon>Hypocreales</taxon>
        <taxon>Nectriaceae</taxon>
        <taxon>Fusarium</taxon>
        <taxon>Fusarium solani species complex</taxon>
    </lineage>
</organism>
<dbReference type="PANTHER" id="PTHR31465">
    <property type="entry name" value="PROTEIN RTA1-RELATED"/>
    <property type="match status" value="1"/>
</dbReference>
<dbReference type="STRING" id="2010991.A0A3M2R8H9"/>
<proteinExistence type="predicted"/>
<sequence length="349" mass="39338">MAGAGEPVPYSLYVYAPNKGAPIFFTIAYAISTIFHICQCHRYKAWKLVGMHCLCGVLFTAGYALREYGAYNYLYKTTTKMPLIIFITSQVCIYICPPLLELVNYHVLGRIFYYVPYCAPIAPGKVLATFGGLMGIVELLNSLGVSLSANTSSTPEKQALGSHLTIAAISLQLIIIVIFVYLAYMFQRRCAKANVQSPAVKTLLTTLYMSMTLILVRCIYRLVEHTGNTKVEIDSVESLMTLSPILRYEVFFYIFEAVLMLINSILWNIWHPGRFLPKDYHIYLSQDGTEVEGEEDSDDRPLLAKAGNVLTFGIFWRKKEQAQQFHQLGEYPGAHQQEGSRQCVPEESN</sequence>
<evidence type="ECO:0008006" key="8">
    <source>
        <dbReference type="Google" id="ProtNLM"/>
    </source>
</evidence>
<dbReference type="PANTHER" id="PTHR31465:SF34">
    <property type="entry name" value="DOMAIN PROTEIN, PUTATIVE (AFU_ORTHOLOGUE AFUA_3G00480)-RELATED"/>
    <property type="match status" value="1"/>
</dbReference>
<feature type="transmembrane region" description="Helical" evidence="5">
    <location>
        <begin position="20"/>
        <end position="38"/>
    </location>
</feature>
<feature type="transmembrane region" description="Helical" evidence="5">
    <location>
        <begin position="112"/>
        <end position="140"/>
    </location>
</feature>
<keyword evidence="3 5" id="KW-1133">Transmembrane helix</keyword>
<evidence type="ECO:0000256" key="4">
    <source>
        <dbReference type="ARBA" id="ARBA00023136"/>
    </source>
</evidence>
<dbReference type="GO" id="GO:0016020">
    <property type="term" value="C:membrane"/>
    <property type="evidence" value="ECO:0007669"/>
    <property type="project" value="UniProtKB-SubCell"/>
</dbReference>
<accession>A0A3M2R8H9</accession>
<protein>
    <recommendedName>
        <fullName evidence="8">RTA1 domain protein</fullName>
    </recommendedName>
</protein>
<dbReference type="AlphaFoldDB" id="A0A3M2R8H9"/>
<comment type="subcellular location">
    <subcellularLocation>
        <location evidence="1">Membrane</location>
        <topology evidence="1">Multi-pass membrane protein</topology>
    </subcellularLocation>
</comment>
<feature type="transmembrane region" description="Helical" evidence="5">
    <location>
        <begin position="45"/>
        <end position="65"/>
    </location>
</feature>